<dbReference type="AlphaFoldDB" id="A0A1V3TZG8"/>
<name>A0A1V3TZG8_ELIME</name>
<dbReference type="EMBL" id="MPOG01000014">
    <property type="protein sequence ID" value="OOH94182.1"/>
    <property type="molecule type" value="Genomic_DNA"/>
</dbReference>
<sequence length="236" mass="26581">MGKIKNTGQISGAVANLVFVNSDAKTYVRSKPGSIKQSKATKTAAGIFGQISQLDSRYRKELMALLRLHPDNQYAFRHRSCFNRMAVRYKENGKEKVSLLKGDPKSMEGFDFNQQTPWAAACRFFPEFHLLPEGKLQVSIPELEAGIHIKTGKPVSKAVLQLFCIAANPDIPAGIRLLSDISMELNPKTEASEWLIPEIPEQQLIFVIGQLKLYEWKHQAYKLTDTSAAYLWGRKK</sequence>
<protein>
    <submittedName>
        <fullName evidence="1">Uncharacterized protein</fullName>
    </submittedName>
</protein>
<accession>A0A1V3TZG8</accession>
<reference evidence="1 2" key="1">
    <citation type="submission" date="2016-11" db="EMBL/GenBank/DDBJ databases">
        <title>Genome sequence and comparative genomic analysis of clinical strain Elizabethkingia meningoseptica 61421 PRCM.</title>
        <authorList>
            <person name="Wang M."/>
            <person name="Hu S."/>
            <person name="Cao L."/>
            <person name="Jiang T."/>
            <person name="Zhou Y."/>
            <person name="Ming D."/>
        </authorList>
    </citation>
    <scope>NUCLEOTIDE SEQUENCE [LARGE SCALE GENOMIC DNA]</scope>
    <source>
        <strain evidence="1 2">61421 PRCM</strain>
    </source>
</reference>
<dbReference type="RefSeq" id="WP_069214131.1">
    <property type="nucleotide sequence ID" value="NZ_CP016378.1"/>
</dbReference>
<proteinExistence type="predicted"/>
<evidence type="ECO:0000313" key="2">
    <source>
        <dbReference type="Proteomes" id="UP000188947"/>
    </source>
</evidence>
<comment type="caution">
    <text evidence="1">The sequence shown here is derived from an EMBL/GenBank/DDBJ whole genome shotgun (WGS) entry which is preliminary data.</text>
</comment>
<dbReference type="Proteomes" id="UP000188947">
    <property type="component" value="Unassembled WGS sequence"/>
</dbReference>
<evidence type="ECO:0000313" key="1">
    <source>
        <dbReference type="EMBL" id="OOH94182.1"/>
    </source>
</evidence>
<gene>
    <name evidence="1" type="ORF">BMF97_12530</name>
</gene>
<dbReference type="OrthoDB" id="1257058at2"/>
<organism evidence="1 2">
    <name type="scientific">Elizabethkingia meningoseptica</name>
    <name type="common">Chryseobacterium meningosepticum</name>
    <dbReference type="NCBI Taxonomy" id="238"/>
    <lineage>
        <taxon>Bacteria</taxon>
        <taxon>Pseudomonadati</taxon>
        <taxon>Bacteroidota</taxon>
        <taxon>Flavobacteriia</taxon>
        <taxon>Flavobacteriales</taxon>
        <taxon>Weeksellaceae</taxon>
        <taxon>Elizabethkingia</taxon>
    </lineage>
</organism>
<dbReference type="eggNOG" id="ENOG50311GT">
    <property type="taxonomic scope" value="Bacteria"/>
</dbReference>
<keyword evidence="2" id="KW-1185">Reference proteome</keyword>